<feature type="domain" description="Mechanosensitive ion channel MscS" evidence="10">
    <location>
        <begin position="601"/>
        <end position="668"/>
    </location>
</feature>
<evidence type="ECO:0000256" key="6">
    <source>
        <dbReference type="ARBA" id="ARBA00023136"/>
    </source>
</evidence>
<dbReference type="Pfam" id="PF00924">
    <property type="entry name" value="MS_channel_2nd"/>
    <property type="match status" value="1"/>
</dbReference>
<name>A0ABY6DAL4_9RHOB</name>
<feature type="transmembrane region" description="Helical" evidence="8">
    <location>
        <begin position="428"/>
        <end position="449"/>
    </location>
</feature>
<accession>A0ABY6DAL4</accession>
<dbReference type="SUPFAM" id="SSF82689">
    <property type="entry name" value="Mechanosensitive channel protein MscS (YggB), C-terminal domain"/>
    <property type="match status" value="1"/>
</dbReference>
<dbReference type="InterPro" id="IPR006686">
    <property type="entry name" value="MscS_channel_CS"/>
</dbReference>
<dbReference type="InterPro" id="IPR011066">
    <property type="entry name" value="MscS_channel_C_sf"/>
</dbReference>
<dbReference type="InterPro" id="IPR023408">
    <property type="entry name" value="MscS_beta-dom_sf"/>
</dbReference>
<comment type="subcellular location">
    <subcellularLocation>
        <location evidence="1">Cell membrane</location>
        <topology evidence="1">Multi-pass membrane protein</topology>
    </subcellularLocation>
</comment>
<keyword evidence="6 8" id="KW-0472">Membrane</keyword>
<evidence type="ECO:0000259" key="10">
    <source>
        <dbReference type="Pfam" id="PF00924"/>
    </source>
</evidence>
<evidence type="ECO:0000256" key="3">
    <source>
        <dbReference type="ARBA" id="ARBA00022475"/>
    </source>
</evidence>
<gene>
    <name evidence="13" type="ORF">N7U68_19075</name>
</gene>
<proteinExistence type="inferred from homology"/>
<evidence type="ECO:0000256" key="1">
    <source>
        <dbReference type="ARBA" id="ARBA00004651"/>
    </source>
</evidence>
<dbReference type="InterPro" id="IPR022249">
    <property type="entry name" value="DUF3772"/>
</dbReference>
<protein>
    <submittedName>
        <fullName evidence="13">DUF3772 domain-containing protein</fullName>
    </submittedName>
</protein>
<feature type="transmembrane region" description="Helical" evidence="8">
    <location>
        <begin position="286"/>
        <end position="305"/>
    </location>
</feature>
<dbReference type="PANTHER" id="PTHR30347:SF1">
    <property type="entry name" value="MECHANOSENSITIVE CHANNEL MSCK"/>
    <property type="match status" value="1"/>
</dbReference>
<feature type="transmembrane region" description="Helical" evidence="8">
    <location>
        <begin position="585"/>
        <end position="614"/>
    </location>
</feature>
<dbReference type="PROSITE" id="PS01246">
    <property type="entry name" value="UPF0003"/>
    <property type="match status" value="1"/>
</dbReference>
<feature type="region of interest" description="Disordered" evidence="7">
    <location>
        <begin position="777"/>
        <end position="821"/>
    </location>
</feature>
<evidence type="ECO:0000256" key="2">
    <source>
        <dbReference type="ARBA" id="ARBA00008017"/>
    </source>
</evidence>
<feature type="transmembrane region" description="Helical" evidence="8">
    <location>
        <begin position="556"/>
        <end position="579"/>
    </location>
</feature>
<feature type="transmembrane region" description="Helical" evidence="8">
    <location>
        <begin position="401"/>
        <end position="422"/>
    </location>
</feature>
<feature type="chain" id="PRO_5046289406" evidence="9">
    <location>
        <begin position="23"/>
        <end position="821"/>
    </location>
</feature>
<feature type="domain" description="Mechanosensitive ion channel MscS C-terminal" evidence="12">
    <location>
        <begin position="676"/>
        <end position="758"/>
    </location>
</feature>
<dbReference type="Pfam" id="PF12607">
    <property type="entry name" value="DUF3772"/>
    <property type="match status" value="1"/>
</dbReference>
<dbReference type="Gene3D" id="1.10.287.1260">
    <property type="match status" value="1"/>
</dbReference>
<dbReference type="Pfam" id="PF21082">
    <property type="entry name" value="MS_channel_3rd"/>
    <property type="match status" value="1"/>
</dbReference>
<dbReference type="SUPFAM" id="SSF82861">
    <property type="entry name" value="Mechanosensitive channel protein MscS (YggB), transmembrane region"/>
    <property type="match status" value="1"/>
</dbReference>
<evidence type="ECO:0000259" key="12">
    <source>
        <dbReference type="Pfam" id="PF21082"/>
    </source>
</evidence>
<evidence type="ECO:0000256" key="5">
    <source>
        <dbReference type="ARBA" id="ARBA00022989"/>
    </source>
</evidence>
<keyword evidence="4 8" id="KW-0812">Transmembrane</keyword>
<feature type="domain" description="DUF3772" evidence="11">
    <location>
        <begin position="131"/>
        <end position="188"/>
    </location>
</feature>
<keyword evidence="5 8" id="KW-1133">Transmembrane helix</keyword>
<evidence type="ECO:0000259" key="11">
    <source>
        <dbReference type="Pfam" id="PF12607"/>
    </source>
</evidence>
<dbReference type="Gene3D" id="2.30.30.60">
    <property type="match status" value="1"/>
</dbReference>
<dbReference type="InterPro" id="IPR011014">
    <property type="entry name" value="MscS_channel_TM-2"/>
</dbReference>
<feature type="transmembrane region" description="Helical" evidence="8">
    <location>
        <begin position="470"/>
        <end position="493"/>
    </location>
</feature>
<dbReference type="InterPro" id="IPR010920">
    <property type="entry name" value="LSM_dom_sf"/>
</dbReference>
<dbReference type="InterPro" id="IPR052702">
    <property type="entry name" value="MscS-like_channel"/>
</dbReference>
<evidence type="ECO:0000313" key="14">
    <source>
        <dbReference type="Proteomes" id="UP001064087"/>
    </source>
</evidence>
<feature type="signal peptide" evidence="9">
    <location>
        <begin position="1"/>
        <end position="22"/>
    </location>
</feature>
<feature type="transmembrane region" description="Helical" evidence="8">
    <location>
        <begin position="325"/>
        <end position="342"/>
    </location>
</feature>
<dbReference type="Gene3D" id="3.30.70.100">
    <property type="match status" value="1"/>
</dbReference>
<reference evidence="13" key="1">
    <citation type="submission" date="2022-10" db="EMBL/GenBank/DDBJ databases">
        <title>Roseovarius pelagicus sp. nov., isolated from Arctic seawater.</title>
        <authorList>
            <person name="Hong Y.W."/>
            <person name="Hwang C.Y."/>
        </authorList>
    </citation>
    <scope>NUCLEOTIDE SEQUENCE</scope>
    <source>
        <strain evidence="13">HL-MP18</strain>
    </source>
</reference>
<dbReference type="RefSeq" id="WP_263047846.1">
    <property type="nucleotide sequence ID" value="NZ_CP106738.1"/>
</dbReference>
<evidence type="ECO:0000313" key="13">
    <source>
        <dbReference type="EMBL" id="UXX83152.1"/>
    </source>
</evidence>
<dbReference type="Proteomes" id="UP001064087">
    <property type="component" value="Chromosome"/>
</dbReference>
<keyword evidence="3" id="KW-1003">Cell membrane</keyword>
<feature type="compositionally biased region" description="Acidic residues" evidence="7">
    <location>
        <begin position="812"/>
        <end position="821"/>
    </location>
</feature>
<keyword evidence="9" id="KW-0732">Signal</keyword>
<feature type="transmembrane region" description="Helical" evidence="8">
    <location>
        <begin position="354"/>
        <end position="375"/>
    </location>
</feature>
<evidence type="ECO:0000256" key="4">
    <source>
        <dbReference type="ARBA" id="ARBA00022692"/>
    </source>
</evidence>
<evidence type="ECO:0000256" key="9">
    <source>
        <dbReference type="SAM" id="SignalP"/>
    </source>
</evidence>
<evidence type="ECO:0000256" key="8">
    <source>
        <dbReference type="SAM" id="Phobius"/>
    </source>
</evidence>
<evidence type="ECO:0000256" key="7">
    <source>
        <dbReference type="SAM" id="MobiDB-lite"/>
    </source>
</evidence>
<dbReference type="InterPro" id="IPR049278">
    <property type="entry name" value="MS_channel_C"/>
</dbReference>
<organism evidence="13 14">
    <name type="scientific">Roseovarius pelagicus</name>
    <dbReference type="NCBI Taxonomy" id="2980108"/>
    <lineage>
        <taxon>Bacteria</taxon>
        <taxon>Pseudomonadati</taxon>
        <taxon>Pseudomonadota</taxon>
        <taxon>Alphaproteobacteria</taxon>
        <taxon>Rhodobacterales</taxon>
        <taxon>Roseobacteraceae</taxon>
        <taxon>Roseovarius</taxon>
    </lineage>
</organism>
<dbReference type="EMBL" id="CP106738">
    <property type="protein sequence ID" value="UXX83152.1"/>
    <property type="molecule type" value="Genomic_DNA"/>
</dbReference>
<sequence length="821" mass="89069">MMRMLRHLVVIWALALVPAAFTYVALSDTAAAQQSSGPDYDKWEATAQRAGDAIDASRASTSAMEDLRDQLVEWRDIFTAAQNVNSNSIATAQAQLKALGPVPEEGSESPEIARQREELSDRVSRLTAPVKAAQLAYSRADGMIKGIDRIIRERQAEKLLELGPSPLNPKHWPAGVEAATSTFDSVRSEVQAAWRNDIQRVETKRDLPKIILLTLLGCVLLIRGRFWVELAVRLAMPQRATSAHWIISLLMSLGEIIVPFIGLLLITQAAYSSGLVGLRGDLLLNALKPTFVIFLLARWLSLRCFPRLETYRLPLSLDADDRRSGRLYGGALGLVVAVFFFINQIGKIVGWSEAAVNVVLFPVLVVAGLLLLRLARLLSKHSRNAGTNENTDTYRNRLTRLLANALTALAVVAPALAAVGYFQAATSLMLPSLLSLILLAAILVVQRVISEVFTLVSGNREGAADELIPVLLSFGIVLLSAPMFALIWGARVADLSELWMQFTKGITLGEMTISPTIFLTLAVIFTVGMILTRLLQGTLKNTLLPKTRLDAGGRNAIVSGVGYIGIFLAALIAVTSAGIDLSSLAIVAGALSVGIGFGLQNIVSNFVSGIILLIERPISQGDWIEVNGQHGTVREISVRSTRIETFDRSDLIIPNADLVSGTVTNYTRGNTVGRVIVPVGVAYGTDTKKVEGILKEIAMANPMVIINPEPSVVFKNFGADALDFEIRAILRDVNWVLSVKSDMNHEIAKRFAEEGIEIPYAQRDIWLRNPEVLAQAAMGGASQATKAEDEAPAEKPKRKRRKPAPSQRVEDPDGGPDGDGR</sequence>
<keyword evidence="14" id="KW-1185">Reference proteome</keyword>
<feature type="transmembrane region" description="Helical" evidence="8">
    <location>
        <begin position="513"/>
        <end position="535"/>
    </location>
</feature>
<feature type="transmembrane region" description="Helical" evidence="8">
    <location>
        <begin position="244"/>
        <end position="266"/>
    </location>
</feature>
<feature type="compositionally biased region" description="Basic and acidic residues" evidence="7">
    <location>
        <begin position="786"/>
        <end position="795"/>
    </location>
</feature>
<dbReference type="InterPro" id="IPR006685">
    <property type="entry name" value="MscS_channel_2nd"/>
</dbReference>
<dbReference type="PANTHER" id="PTHR30347">
    <property type="entry name" value="POTASSIUM CHANNEL RELATED"/>
    <property type="match status" value="1"/>
</dbReference>
<feature type="transmembrane region" description="Helical" evidence="8">
    <location>
        <begin position="210"/>
        <end position="232"/>
    </location>
</feature>
<dbReference type="SUPFAM" id="SSF50182">
    <property type="entry name" value="Sm-like ribonucleoproteins"/>
    <property type="match status" value="1"/>
</dbReference>
<comment type="similarity">
    <text evidence="2">Belongs to the MscS (TC 1.A.23) family.</text>
</comment>